<dbReference type="Pfam" id="PF00501">
    <property type="entry name" value="AMP-binding"/>
    <property type="match status" value="1"/>
</dbReference>
<dbReference type="Pfam" id="PF13193">
    <property type="entry name" value="AMP-binding_C"/>
    <property type="match status" value="1"/>
</dbReference>
<dbReference type="InterPro" id="IPR045851">
    <property type="entry name" value="AMP-bd_C_sf"/>
</dbReference>
<dbReference type="EMBL" id="DVFO01000107">
    <property type="protein sequence ID" value="HIQ61925.1"/>
    <property type="molecule type" value="Genomic_DNA"/>
</dbReference>
<evidence type="ECO:0000259" key="2">
    <source>
        <dbReference type="Pfam" id="PF13193"/>
    </source>
</evidence>
<name>A0A9D1CHP3_9FIRM</name>
<comment type="caution">
    <text evidence="3">The sequence shown here is derived from an EMBL/GenBank/DDBJ whole genome shotgun (WGS) entry which is preliminary data.</text>
</comment>
<dbReference type="GO" id="GO:0044550">
    <property type="term" value="P:secondary metabolite biosynthetic process"/>
    <property type="evidence" value="ECO:0007669"/>
    <property type="project" value="TreeGrafter"/>
</dbReference>
<evidence type="ECO:0000313" key="3">
    <source>
        <dbReference type="EMBL" id="HIQ61925.1"/>
    </source>
</evidence>
<reference evidence="3" key="2">
    <citation type="journal article" date="2021" name="PeerJ">
        <title>Extensive microbial diversity within the chicken gut microbiome revealed by metagenomics and culture.</title>
        <authorList>
            <person name="Gilroy R."/>
            <person name="Ravi A."/>
            <person name="Getino M."/>
            <person name="Pursley I."/>
            <person name="Horton D.L."/>
            <person name="Alikhan N.F."/>
            <person name="Baker D."/>
            <person name="Gharbi K."/>
            <person name="Hall N."/>
            <person name="Watson M."/>
            <person name="Adriaenssens E.M."/>
            <person name="Foster-Nyarko E."/>
            <person name="Jarju S."/>
            <person name="Secka A."/>
            <person name="Antonio M."/>
            <person name="Oren A."/>
            <person name="Chaudhuri R.R."/>
            <person name="La Ragione R."/>
            <person name="Hildebrand F."/>
            <person name="Pallen M.J."/>
        </authorList>
    </citation>
    <scope>NUCLEOTIDE SEQUENCE</scope>
    <source>
        <strain evidence="3">ChiGjej2B2-12916</strain>
    </source>
</reference>
<dbReference type="InterPro" id="IPR000873">
    <property type="entry name" value="AMP-dep_synth/lig_dom"/>
</dbReference>
<feature type="domain" description="AMP-dependent synthetase/ligase" evidence="1">
    <location>
        <begin position="8"/>
        <end position="363"/>
    </location>
</feature>
<sequence>MTNILEYLERSAQLYPEKPALVDEQQSITFAQALENSRRVGSSLALSLAKGQPVAVYMEKSVENLCAFWGIVYAGGFYVSFNTQLPTSRLQQMQSVLQAPFVITDEEHRAALEEVFPPHRILLYQDLVKSTVDRALLAQIRQRHVDTAPLYANFTSGSTGVPKAVVVGHRSTLDFIDHFCPVFSITQKDVIANQAPFDFDVSVKDIYSALATGATLVLVPRPLFSQPQQLLDFLCEHRATTLIWAVSALCLITTVHGLDYRTPETVNKVLFSGEVMPAKHLKIWMEHLPRAQFVNLYGPTEITCNCTYHIIDRERSYPDGIPMGQAFPNEDVFLLDGDDQLVTSPNVVGEVCVRGSALALGYYRNPEQTAAAFPNNPLNPCYPERIYRTGDLARYSTLGELHFCGRKDFQIKHMGHRIELEEIERAVSNLPGVHRCCCVFHSEKHRLYAFYQGELTSKELRLQLLPTLPPYMIPNVFRQVDQFPLNKNGKIDRTLLMKGAGSRG</sequence>
<dbReference type="GO" id="GO:0043041">
    <property type="term" value="P:amino acid activation for nonribosomal peptide biosynthetic process"/>
    <property type="evidence" value="ECO:0007669"/>
    <property type="project" value="TreeGrafter"/>
</dbReference>
<dbReference type="PANTHER" id="PTHR45527:SF1">
    <property type="entry name" value="FATTY ACID SYNTHASE"/>
    <property type="match status" value="1"/>
</dbReference>
<evidence type="ECO:0000259" key="1">
    <source>
        <dbReference type="Pfam" id="PF00501"/>
    </source>
</evidence>
<dbReference type="InterPro" id="IPR010071">
    <property type="entry name" value="AA_adenyl_dom"/>
</dbReference>
<feature type="domain" description="AMP-binding enzyme C-terminal" evidence="2">
    <location>
        <begin position="422"/>
        <end position="490"/>
    </location>
</feature>
<gene>
    <name evidence="3" type="ORF">IAD31_10110</name>
</gene>
<reference evidence="3" key="1">
    <citation type="submission" date="2020-10" db="EMBL/GenBank/DDBJ databases">
        <authorList>
            <person name="Gilroy R."/>
        </authorList>
    </citation>
    <scope>NUCLEOTIDE SEQUENCE</scope>
    <source>
        <strain evidence="3">ChiGjej2B2-12916</strain>
    </source>
</reference>
<proteinExistence type="predicted"/>
<protein>
    <submittedName>
        <fullName evidence="3">Amino acid adenylation domain-containing protein</fullName>
    </submittedName>
</protein>
<dbReference type="SUPFAM" id="SSF56801">
    <property type="entry name" value="Acetyl-CoA synthetase-like"/>
    <property type="match status" value="1"/>
</dbReference>
<dbReference type="Gene3D" id="3.40.50.12780">
    <property type="entry name" value="N-terminal domain of ligase-like"/>
    <property type="match status" value="1"/>
</dbReference>
<dbReference type="PANTHER" id="PTHR45527">
    <property type="entry name" value="NONRIBOSOMAL PEPTIDE SYNTHETASE"/>
    <property type="match status" value="1"/>
</dbReference>
<dbReference type="Proteomes" id="UP000886879">
    <property type="component" value="Unassembled WGS sequence"/>
</dbReference>
<dbReference type="CDD" id="cd05930">
    <property type="entry name" value="A_NRPS"/>
    <property type="match status" value="1"/>
</dbReference>
<dbReference type="GO" id="GO:0005737">
    <property type="term" value="C:cytoplasm"/>
    <property type="evidence" value="ECO:0007669"/>
    <property type="project" value="TreeGrafter"/>
</dbReference>
<dbReference type="InterPro" id="IPR025110">
    <property type="entry name" value="AMP-bd_C"/>
</dbReference>
<dbReference type="Gene3D" id="3.30.300.30">
    <property type="match status" value="1"/>
</dbReference>
<dbReference type="AlphaFoldDB" id="A0A9D1CHP3"/>
<dbReference type="NCBIfam" id="TIGR01733">
    <property type="entry name" value="AA-adenyl-dom"/>
    <property type="match status" value="1"/>
</dbReference>
<dbReference type="GO" id="GO:0031177">
    <property type="term" value="F:phosphopantetheine binding"/>
    <property type="evidence" value="ECO:0007669"/>
    <property type="project" value="TreeGrafter"/>
</dbReference>
<accession>A0A9D1CHP3</accession>
<organism evidence="3 4">
    <name type="scientific">Candidatus Enterenecus faecium</name>
    <dbReference type="NCBI Taxonomy" id="2840780"/>
    <lineage>
        <taxon>Bacteria</taxon>
        <taxon>Bacillati</taxon>
        <taxon>Bacillota</taxon>
        <taxon>Clostridia</taxon>
        <taxon>Eubacteriales</taxon>
        <taxon>Candidatus Enterenecus</taxon>
    </lineage>
</organism>
<dbReference type="InterPro" id="IPR042099">
    <property type="entry name" value="ANL_N_sf"/>
</dbReference>
<evidence type="ECO:0000313" key="4">
    <source>
        <dbReference type="Proteomes" id="UP000886879"/>
    </source>
</evidence>